<name>A0A0J9S2R1_PLAVI</name>
<gene>
    <name evidence="1" type="ORF">PVIIG_05515</name>
</gene>
<organism evidence="1 2">
    <name type="scientific">Plasmodium vivax India VII</name>
    <dbReference type="NCBI Taxonomy" id="1077284"/>
    <lineage>
        <taxon>Eukaryota</taxon>
        <taxon>Sar</taxon>
        <taxon>Alveolata</taxon>
        <taxon>Apicomplexa</taxon>
        <taxon>Aconoidasida</taxon>
        <taxon>Haemosporida</taxon>
        <taxon>Plasmodiidae</taxon>
        <taxon>Plasmodium</taxon>
        <taxon>Plasmodium (Plasmodium)</taxon>
    </lineage>
</organism>
<evidence type="ECO:0000313" key="1">
    <source>
        <dbReference type="EMBL" id="KMZ77081.1"/>
    </source>
</evidence>
<dbReference type="AlphaFoldDB" id="A0A0J9S2R1"/>
<dbReference type="EMBL" id="KQ234516">
    <property type="protein sequence ID" value="KMZ77081.1"/>
    <property type="molecule type" value="Genomic_DNA"/>
</dbReference>
<sequence>MKINILNIFYDNMDIILGILKGQDDSQKNSCLKFVCECAKIYKDIYRSYCVNVDKNNAKHESTCLRLDQIKDTYKLYFTNQSSLNSIIPSLDNINDDYLVKCTAYMENKELASGGHARLDTLPRMRLSATDEDSKGQLESFLPTSLGDEGNSVKKTITTTIGTVAGASTILTLLYKFTPAGTLFHSGLRGNGERINNHPYGDDVNELSFNGLVHNDFNSYNIGYEAV</sequence>
<dbReference type="Proteomes" id="UP000053562">
    <property type="component" value="Unassembled WGS sequence"/>
</dbReference>
<evidence type="ECO:0000313" key="2">
    <source>
        <dbReference type="Proteomes" id="UP000053562"/>
    </source>
</evidence>
<accession>A0A0J9S2R1</accession>
<proteinExistence type="predicted"/>
<protein>
    <recommendedName>
        <fullName evidence="3">Vir protein</fullName>
    </recommendedName>
</protein>
<evidence type="ECO:0008006" key="3">
    <source>
        <dbReference type="Google" id="ProtNLM"/>
    </source>
</evidence>
<reference evidence="1 2" key="1">
    <citation type="submission" date="2011-08" db="EMBL/GenBank/DDBJ databases">
        <title>The Genome Sequence of Plasmodium vivax India VII.</title>
        <authorList>
            <consortium name="The Broad Institute Genome Sequencing Platform"/>
            <consortium name="The Broad Institute Genome Sequencing Center for Infectious Disease"/>
            <person name="Neafsey D."/>
            <person name="Carlton J."/>
            <person name="Barnwell J."/>
            <person name="Collins W."/>
            <person name="Escalante A."/>
            <person name="Mullikin J."/>
            <person name="Saul A."/>
            <person name="Guigo R."/>
            <person name="Camara F."/>
            <person name="Young S.K."/>
            <person name="Zeng Q."/>
            <person name="Gargeya S."/>
            <person name="Fitzgerald M."/>
            <person name="Haas B."/>
            <person name="Abouelleil A."/>
            <person name="Alvarado L."/>
            <person name="Arachchi H.M."/>
            <person name="Berlin A."/>
            <person name="Brown A."/>
            <person name="Chapman S.B."/>
            <person name="Chen Z."/>
            <person name="Dunbar C."/>
            <person name="Freedman E."/>
            <person name="Gearin G."/>
            <person name="Gellesch M."/>
            <person name="Goldberg J."/>
            <person name="Griggs A."/>
            <person name="Gujja S."/>
            <person name="Heiman D."/>
            <person name="Howarth C."/>
            <person name="Larson L."/>
            <person name="Lui A."/>
            <person name="MacDonald P.J.P."/>
            <person name="Montmayeur A."/>
            <person name="Murphy C."/>
            <person name="Neiman D."/>
            <person name="Pearson M."/>
            <person name="Priest M."/>
            <person name="Roberts A."/>
            <person name="Saif S."/>
            <person name="Shea T."/>
            <person name="Shenoy N."/>
            <person name="Sisk P."/>
            <person name="Stolte C."/>
            <person name="Sykes S."/>
            <person name="Wortman J."/>
            <person name="Nusbaum C."/>
            <person name="Birren B."/>
        </authorList>
    </citation>
    <scope>NUCLEOTIDE SEQUENCE [LARGE SCALE GENOMIC DNA]</scope>
    <source>
        <strain evidence="1 2">India VII</strain>
    </source>
</reference>